<sequence>MSDARRAHHSDTYLDRYGRSRDEFEKRREPARGLAGVARKHVSSRHNSRYAPYVKKKTQSWRVKVVEDVHEAVVARRREQESYARSSPPGRDVRASSKPTEMMEQSHQQNSGKRLASQIVTPNRVDQDVNVTKRRRDVTRVLSFSPKEDVLPMDAQIIGALNDMEIIGTSNIEYGTMMIDEQEDDLLGEELMDMETGGNKETEAIHKETNEVTEMEMVSSSRKGGHSFSSTHKGGRRLGIPLGLPNRKAEFLRRGSPKLRSSKSRETHRSGKQHKSSTSKASGSVKSVVNVDGRASP</sequence>
<dbReference type="EMBL" id="JAAMPC010000001">
    <property type="protein sequence ID" value="KAG2331447.1"/>
    <property type="molecule type" value="Genomic_DNA"/>
</dbReference>
<dbReference type="AlphaFoldDB" id="A0A8X8BE34"/>
<feature type="region of interest" description="Disordered" evidence="1">
    <location>
        <begin position="77"/>
        <end position="114"/>
    </location>
</feature>
<evidence type="ECO:0000313" key="3">
    <source>
        <dbReference type="Proteomes" id="UP000886595"/>
    </source>
</evidence>
<evidence type="ECO:0000313" key="2">
    <source>
        <dbReference type="EMBL" id="KAG2331447.1"/>
    </source>
</evidence>
<reference evidence="2 3" key="1">
    <citation type="submission" date="2020-02" db="EMBL/GenBank/DDBJ databases">
        <authorList>
            <person name="Ma Q."/>
            <person name="Huang Y."/>
            <person name="Song X."/>
            <person name="Pei D."/>
        </authorList>
    </citation>
    <scope>NUCLEOTIDE SEQUENCE [LARGE SCALE GENOMIC DNA]</scope>
    <source>
        <strain evidence="2">Sxm20200214</strain>
        <tissue evidence="2">Leaf</tissue>
    </source>
</reference>
<feature type="compositionally biased region" description="Low complexity" evidence="1">
    <location>
        <begin position="219"/>
        <end position="230"/>
    </location>
</feature>
<feature type="compositionally biased region" description="Basic residues" evidence="1">
    <location>
        <begin position="38"/>
        <end position="52"/>
    </location>
</feature>
<protein>
    <submittedName>
        <fullName evidence="2">Uncharacterized protein</fullName>
    </submittedName>
</protein>
<organism evidence="2 3">
    <name type="scientific">Brassica carinata</name>
    <name type="common">Ethiopian mustard</name>
    <name type="synonym">Abyssinian cabbage</name>
    <dbReference type="NCBI Taxonomy" id="52824"/>
    <lineage>
        <taxon>Eukaryota</taxon>
        <taxon>Viridiplantae</taxon>
        <taxon>Streptophyta</taxon>
        <taxon>Embryophyta</taxon>
        <taxon>Tracheophyta</taxon>
        <taxon>Spermatophyta</taxon>
        <taxon>Magnoliopsida</taxon>
        <taxon>eudicotyledons</taxon>
        <taxon>Gunneridae</taxon>
        <taxon>Pentapetalae</taxon>
        <taxon>rosids</taxon>
        <taxon>malvids</taxon>
        <taxon>Brassicales</taxon>
        <taxon>Brassicaceae</taxon>
        <taxon>Brassiceae</taxon>
        <taxon>Brassica</taxon>
    </lineage>
</organism>
<feature type="compositionally biased region" description="Low complexity" evidence="1">
    <location>
        <begin position="278"/>
        <end position="289"/>
    </location>
</feature>
<keyword evidence="3" id="KW-1185">Reference proteome</keyword>
<feature type="compositionally biased region" description="Polar residues" evidence="1">
    <location>
        <begin position="97"/>
        <end position="112"/>
    </location>
</feature>
<evidence type="ECO:0000256" key="1">
    <source>
        <dbReference type="SAM" id="MobiDB-lite"/>
    </source>
</evidence>
<feature type="region of interest" description="Disordered" evidence="1">
    <location>
        <begin position="1"/>
        <end position="52"/>
    </location>
</feature>
<proteinExistence type="predicted"/>
<feature type="region of interest" description="Disordered" evidence="1">
    <location>
        <begin position="217"/>
        <end position="297"/>
    </location>
</feature>
<feature type="compositionally biased region" description="Basic and acidic residues" evidence="1">
    <location>
        <begin position="9"/>
        <end position="31"/>
    </location>
</feature>
<dbReference type="Proteomes" id="UP000886595">
    <property type="component" value="Unassembled WGS sequence"/>
</dbReference>
<comment type="caution">
    <text evidence="2">The sequence shown here is derived from an EMBL/GenBank/DDBJ whole genome shotgun (WGS) entry which is preliminary data.</text>
</comment>
<gene>
    <name evidence="2" type="ORF">Bca52824_002627</name>
</gene>
<name>A0A8X8BE34_BRACI</name>
<accession>A0A8X8BE34</accession>